<dbReference type="SUPFAM" id="SSF52833">
    <property type="entry name" value="Thioredoxin-like"/>
    <property type="match status" value="1"/>
</dbReference>
<dbReference type="Proteomes" id="UP001175261">
    <property type="component" value="Unassembled WGS sequence"/>
</dbReference>
<comment type="caution">
    <text evidence="2">The sequence shown here is derived from an EMBL/GenBank/DDBJ whole genome shotgun (WGS) entry which is preliminary data.</text>
</comment>
<evidence type="ECO:0000313" key="3">
    <source>
        <dbReference type="Proteomes" id="UP001175261"/>
    </source>
</evidence>
<proteinExistence type="predicted"/>
<dbReference type="PANTHER" id="PTHR13887">
    <property type="entry name" value="GLUTATHIONE S-TRANSFERASE KAPPA"/>
    <property type="match status" value="1"/>
</dbReference>
<gene>
    <name evidence="2" type="ORF">NLU13_6647</name>
</gene>
<organism evidence="2 3">
    <name type="scientific">Sarocladium strictum</name>
    <name type="common">Black bundle disease fungus</name>
    <name type="synonym">Acremonium strictum</name>
    <dbReference type="NCBI Taxonomy" id="5046"/>
    <lineage>
        <taxon>Eukaryota</taxon>
        <taxon>Fungi</taxon>
        <taxon>Dikarya</taxon>
        <taxon>Ascomycota</taxon>
        <taxon>Pezizomycotina</taxon>
        <taxon>Sordariomycetes</taxon>
        <taxon>Hypocreomycetidae</taxon>
        <taxon>Hypocreales</taxon>
        <taxon>Sarocladiaceae</taxon>
        <taxon>Sarocladium</taxon>
    </lineage>
</organism>
<reference evidence="2" key="1">
    <citation type="submission" date="2022-10" db="EMBL/GenBank/DDBJ databases">
        <title>Determination and structural analysis of whole genome sequence of Sarocladium strictum F4-1.</title>
        <authorList>
            <person name="Hu L."/>
            <person name="Jiang Y."/>
        </authorList>
    </citation>
    <scope>NUCLEOTIDE SEQUENCE</scope>
    <source>
        <strain evidence="2">F4-1</strain>
    </source>
</reference>
<keyword evidence="3" id="KW-1185">Reference proteome</keyword>
<evidence type="ECO:0000259" key="1">
    <source>
        <dbReference type="Pfam" id="PF01323"/>
    </source>
</evidence>
<protein>
    <recommendedName>
        <fullName evidence="1">DSBA-like thioredoxin domain-containing protein</fullName>
    </recommendedName>
</protein>
<name>A0AA39GGM6_SARSR</name>
<dbReference type="Gene3D" id="3.40.30.10">
    <property type="entry name" value="Glutaredoxin"/>
    <property type="match status" value="1"/>
</dbReference>
<dbReference type="InterPro" id="IPR001853">
    <property type="entry name" value="DSBA-like_thioredoxin_dom"/>
</dbReference>
<dbReference type="InterPro" id="IPR036249">
    <property type="entry name" value="Thioredoxin-like_sf"/>
</dbReference>
<dbReference type="CDD" id="cd03024">
    <property type="entry name" value="DsbA_FrnE"/>
    <property type="match status" value="1"/>
</dbReference>
<dbReference type="AlphaFoldDB" id="A0AA39GGM6"/>
<evidence type="ECO:0000313" key="2">
    <source>
        <dbReference type="EMBL" id="KAK0386811.1"/>
    </source>
</evidence>
<dbReference type="Pfam" id="PF01323">
    <property type="entry name" value="DSBA"/>
    <property type="match status" value="1"/>
</dbReference>
<dbReference type="GO" id="GO:0016491">
    <property type="term" value="F:oxidoreductase activity"/>
    <property type="evidence" value="ECO:0007669"/>
    <property type="project" value="InterPro"/>
</dbReference>
<accession>A0AA39GGM6</accession>
<dbReference type="EMBL" id="JAPDFR010000005">
    <property type="protein sequence ID" value="KAK0386811.1"/>
    <property type="molecule type" value="Genomic_DNA"/>
</dbReference>
<dbReference type="PANTHER" id="PTHR13887:SF41">
    <property type="entry name" value="THIOREDOXIN SUPERFAMILY PROTEIN"/>
    <property type="match status" value="1"/>
</dbReference>
<sequence length="219" mass="24264">MTNFRITIVSDTMCPWCYIGYRKLQAAQTTWLQKYPNDTFSVRWKPFLLRPDLPRGVSRDKATVYAEKFGADRAPILQAHVAEAGKQVGINFKFGGRLGATRDSHRVIHLAGQLGGESLETKTVEGMFAAYFENEQDLTNLDTLRSIAINAGIPEAEFQKSIVETDDGGAEVDRAVMEARYGNVSGVPDFTIQDKFNFSGAQDPAVILGVLEKVKAQEK</sequence>
<feature type="domain" description="DSBA-like thioredoxin" evidence="1">
    <location>
        <begin position="6"/>
        <end position="208"/>
    </location>
</feature>